<comment type="similarity">
    <text evidence="1 2">Belongs to the glycosyl hydrolase 1 family.</text>
</comment>
<evidence type="ECO:0008006" key="4">
    <source>
        <dbReference type="Google" id="ProtNLM"/>
    </source>
</evidence>
<evidence type="ECO:0000256" key="1">
    <source>
        <dbReference type="ARBA" id="ARBA00010838"/>
    </source>
</evidence>
<organism evidence="3">
    <name type="scientific">Salix viminalis</name>
    <name type="common">Common osier</name>
    <name type="synonym">Basket willow</name>
    <dbReference type="NCBI Taxonomy" id="40686"/>
    <lineage>
        <taxon>Eukaryota</taxon>
        <taxon>Viridiplantae</taxon>
        <taxon>Streptophyta</taxon>
        <taxon>Embryophyta</taxon>
        <taxon>Tracheophyta</taxon>
        <taxon>Spermatophyta</taxon>
        <taxon>Magnoliopsida</taxon>
        <taxon>eudicotyledons</taxon>
        <taxon>Gunneridae</taxon>
        <taxon>Pentapetalae</taxon>
        <taxon>rosids</taxon>
        <taxon>fabids</taxon>
        <taxon>Malpighiales</taxon>
        <taxon>Salicaceae</taxon>
        <taxon>Saliceae</taxon>
        <taxon>Salix</taxon>
    </lineage>
</organism>
<gene>
    <name evidence="3" type="ORF">SVIM_LOCUS204561</name>
</gene>
<reference evidence="3" key="1">
    <citation type="submission" date="2019-03" db="EMBL/GenBank/DDBJ databases">
        <authorList>
            <person name="Mank J."/>
            <person name="Almeida P."/>
        </authorList>
    </citation>
    <scope>NUCLEOTIDE SEQUENCE</scope>
    <source>
        <strain evidence="3">78183</strain>
    </source>
</reference>
<dbReference type="SUPFAM" id="SSF51445">
    <property type="entry name" value="(Trans)glycosidases"/>
    <property type="match status" value="1"/>
</dbReference>
<dbReference type="AlphaFoldDB" id="A0A6N2LB50"/>
<sequence>MGMDAFIRFSILWSRVLPHGRLSAGVNEEGIKSYNDLIDDLLENDRVKKWITLNEPWMFSVQGYIYMTWAQWHRVAFLSL</sequence>
<name>A0A6N2LB50_SALVM</name>
<dbReference type="PANTHER" id="PTHR10353:SF267">
    <property type="entry name" value="BETA-GLUCOSIDASE"/>
    <property type="match status" value="1"/>
</dbReference>
<dbReference type="Pfam" id="PF00232">
    <property type="entry name" value="Glyco_hydro_1"/>
    <property type="match status" value="1"/>
</dbReference>
<dbReference type="InterPro" id="IPR017853">
    <property type="entry name" value="GH"/>
</dbReference>
<dbReference type="GO" id="GO:0008422">
    <property type="term" value="F:beta-glucosidase activity"/>
    <property type="evidence" value="ECO:0007669"/>
    <property type="project" value="TreeGrafter"/>
</dbReference>
<dbReference type="InterPro" id="IPR001360">
    <property type="entry name" value="Glyco_hydro_1"/>
</dbReference>
<accession>A0A6N2LB50</accession>
<dbReference type="GO" id="GO:0005975">
    <property type="term" value="P:carbohydrate metabolic process"/>
    <property type="evidence" value="ECO:0007669"/>
    <property type="project" value="InterPro"/>
</dbReference>
<dbReference type="Gene3D" id="3.20.20.80">
    <property type="entry name" value="Glycosidases"/>
    <property type="match status" value="2"/>
</dbReference>
<evidence type="ECO:0000256" key="2">
    <source>
        <dbReference type="RuleBase" id="RU003690"/>
    </source>
</evidence>
<protein>
    <recommendedName>
        <fullName evidence="4">Beta-glucosidase</fullName>
    </recommendedName>
</protein>
<dbReference type="EMBL" id="CAADRP010001335">
    <property type="protein sequence ID" value="VFU38018.1"/>
    <property type="molecule type" value="Genomic_DNA"/>
</dbReference>
<dbReference type="PANTHER" id="PTHR10353">
    <property type="entry name" value="GLYCOSYL HYDROLASE"/>
    <property type="match status" value="1"/>
</dbReference>
<evidence type="ECO:0000313" key="3">
    <source>
        <dbReference type="EMBL" id="VFU38018.1"/>
    </source>
</evidence>
<proteinExistence type="inferred from homology"/>